<evidence type="ECO:0000256" key="17">
    <source>
        <dbReference type="SAM" id="Phobius"/>
    </source>
</evidence>
<dbReference type="STRING" id="1202772.A0A1V9YQG3"/>
<dbReference type="InterPro" id="IPR050814">
    <property type="entry name" value="Myo-inositol_Transporter"/>
</dbReference>
<dbReference type="InterPro" id="IPR005829">
    <property type="entry name" value="Sugar_transporter_CS"/>
</dbReference>
<reference evidence="19 20" key="1">
    <citation type="journal article" date="2014" name="Genome Biol. Evol.">
        <title>The secreted proteins of Achlya hypogyna and Thraustotheca clavata identify the ancestral oomycete secretome and reveal gene acquisitions by horizontal gene transfer.</title>
        <authorList>
            <person name="Misner I."/>
            <person name="Blouin N."/>
            <person name="Leonard G."/>
            <person name="Richards T.A."/>
            <person name="Lane C.E."/>
        </authorList>
    </citation>
    <scope>NUCLEOTIDE SEQUENCE [LARGE SCALE GENOMIC DNA]</scope>
    <source>
        <strain evidence="19 20">ATCC 48635</strain>
    </source>
</reference>
<dbReference type="PANTHER" id="PTHR48020:SF12">
    <property type="entry name" value="PROTON MYO-INOSITOL COTRANSPORTER"/>
    <property type="match status" value="1"/>
</dbReference>
<dbReference type="OrthoDB" id="6612291at2759"/>
<dbReference type="Gene3D" id="1.20.1250.20">
    <property type="entry name" value="MFS general substrate transporter like domains"/>
    <property type="match status" value="1"/>
</dbReference>
<feature type="transmembrane region" description="Helical" evidence="17">
    <location>
        <begin position="278"/>
        <end position="301"/>
    </location>
</feature>
<evidence type="ECO:0000256" key="3">
    <source>
        <dbReference type="ARBA" id="ARBA00011738"/>
    </source>
</evidence>
<dbReference type="InterPro" id="IPR020846">
    <property type="entry name" value="MFS_dom"/>
</dbReference>
<feature type="transmembrane region" description="Helical" evidence="17">
    <location>
        <begin position="31"/>
        <end position="55"/>
    </location>
</feature>
<dbReference type="PROSITE" id="PS50850">
    <property type="entry name" value="MFS"/>
    <property type="match status" value="1"/>
</dbReference>
<feature type="transmembrane region" description="Helical" evidence="17">
    <location>
        <begin position="313"/>
        <end position="334"/>
    </location>
</feature>
<comment type="catalytic activity">
    <reaction evidence="8">
        <text>D-galactose(in) = D-galactose(out)</text>
        <dbReference type="Rhea" id="RHEA:34915"/>
        <dbReference type="ChEBI" id="CHEBI:4139"/>
    </reaction>
    <physiologicalReaction direction="right-to-left" evidence="8">
        <dbReference type="Rhea" id="RHEA:34917"/>
    </physiologicalReaction>
</comment>
<evidence type="ECO:0000256" key="8">
    <source>
        <dbReference type="ARBA" id="ARBA00044637"/>
    </source>
</evidence>
<comment type="catalytic activity">
    <reaction evidence="10">
        <text>D-xylose(out) = D-xylose(in)</text>
        <dbReference type="Rhea" id="RHEA:78427"/>
        <dbReference type="ChEBI" id="CHEBI:53455"/>
    </reaction>
    <physiologicalReaction direction="left-to-right" evidence="10">
        <dbReference type="Rhea" id="RHEA:78428"/>
    </physiologicalReaction>
</comment>
<evidence type="ECO:0000256" key="10">
    <source>
        <dbReference type="ARBA" id="ARBA00044656"/>
    </source>
</evidence>
<keyword evidence="20" id="KW-1185">Reference proteome</keyword>
<evidence type="ECO:0000256" key="1">
    <source>
        <dbReference type="ARBA" id="ARBA00004141"/>
    </source>
</evidence>
<evidence type="ECO:0000256" key="2">
    <source>
        <dbReference type="ARBA" id="ARBA00010992"/>
    </source>
</evidence>
<comment type="subunit">
    <text evidence="3">Homodimer.</text>
</comment>
<keyword evidence="6 17" id="KW-1133">Transmembrane helix</keyword>
<dbReference type="Proteomes" id="UP000243579">
    <property type="component" value="Unassembled WGS sequence"/>
</dbReference>
<evidence type="ECO:0000259" key="18">
    <source>
        <dbReference type="PROSITE" id="PS50850"/>
    </source>
</evidence>
<evidence type="ECO:0000256" key="13">
    <source>
        <dbReference type="ARBA" id="ARBA00044710"/>
    </source>
</evidence>
<sequence>MEQDLPLRETLLMSESPPPTRATSAGSNLKLAAYLVALSSFLWGYGFCVLNVCIAENATGSILVDFALSDGEIELASSLVLIGAWVSALLTASMADTYGRRKVLLGNNVLFVAGALACALARTKGDIYIGRTIIGFACGIVTNVTPILLAEMSPTDCRGQITTLHQLMLTIGILGSSLLGYGLVSSVPSGWRYVNAFLGVPAVLQCMLLPWIPESPRWLLATGADEKARAQLFRLRNPVYETDIDVELKTILHDMNNDKKSEPKEITFCGLWVYKRPMLIGSFLVFFQAMTGINTVMLYSSKIFHFAGVDQPIMATASVGTINVITTVASVYLVDYCGRKILLLISSAAMALSLGVLSYTLLYLSDKLQGVLAVVCVLVFVAGFAIGLGAVIWHRAVPSLNANAGARVVLGELTPSAIRSRAMGVFMAISYACNVFVATCTLGMIKALGAGHKDVEKNGIAKLYLICGLLSVLCFLFIAKWVPETKGLRGAAAYDLLAKERAATDDDATPRSSFDDEASLLPAATPNSSLA</sequence>
<gene>
    <name evidence="19" type="ORF">ACHHYP_07909</name>
</gene>
<evidence type="ECO:0000256" key="11">
    <source>
        <dbReference type="ARBA" id="ARBA00044662"/>
    </source>
</evidence>
<dbReference type="PANTHER" id="PTHR48020">
    <property type="entry name" value="PROTON MYO-INOSITOL COTRANSPORTER"/>
    <property type="match status" value="1"/>
</dbReference>
<feature type="transmembrane region" description="Helical" evidence="17">
    <location>
        <begin position="104"/>
        <end position="122"/>
    </location>
</feature>
<name>A0A1V9YQG3_ACHHY</name>
<proteinExistence type="inferred from homology"/>
<comment type="subcellular location">
    <subcellularLocation>
        <location evidence="1">Membrane</location>
        <topology evidence="1">Multi-pass membrane protein</topology>
    </subcellularLocation>
</comment>
<feature type="transmembrane region" description="Helical" evidence="17">
    <location>
        <begin position="75"/>
        <end position="92"/>
    </location>
</feature>
<dbReference type="GO" id="GO:0016020">
    <property type="term" value="C:membrane"/>
    <property type="evidence" value="ECO:0007669"/>
    <property type="project" value="UniProtKB-SubCell"/>
</dbReference>
<feature type="domain" description="Major facilitator superfamily (MFS) profile" evidence="18">
    <location>
        <begin position="32"/>
        <end position="486"/>
    </location>
</feature>
<dbReference type="InterPro" id="IPR005828">
    <property type="entry name" value="MFS_sugar_transport-like"/>
</dbReference>
<evidence type="ECO:0000256" key="14">
    <source>
        <dbReference type="ARBA" id="ARBA00044780"/>
    </source>
</evidence>
<keyword evidence="5 17" id="KW-0812">Transmembrane</keyword>
<dbReference type="PRINTS" id="PR00171">
    <property type="entry name" value="SUGRTRNSPORT"/>
</dbReference>
<feature type="transmembrane region" description="Helical" evidence="17">
    <location>
        <begin position="128"/>
        <end position="149"/>
    </location>
</feature>
<comment type="catalytic activity">
    <reaction evidence="9">
        <text>D-glucose(out) = D-glucose(in)</text>
        <dbReference type="Rhea" id="RHEA:60376"/>
        <dbReference type="ChEBI" id="CHEBI:4167"/>
    </reaction>
    <physiologicalReaction direction="left-to-right" evidence="9">
        <dbReference type="Rhea" id="RHEA:60377"/>
    </physiologicalReaction>
</comment>
<keyword evidence="4 15" id="KW-0813">Transport</keyword>
<dbReference type="PROSITE" id="PS00217">
    <property type="entry name" value="SUGAR_TRANSPORT_2"/>
    <property type="match status" value="1"/>
</dbReference>
<evidence type="ECO:0000256" key="6">
    <source>
        <dbReference type="ARBA" id="ARBA00022989"/>
    </source>
</evidence>
<dbReference type="NCBIfam" id="TIGR00879">
    <property type="entry name" value="SP"/>
    <property type="match status" value="1"/>
</dbReference>
<dbReference type="AlphaFoldDB" id="A0A1V9YQG3"/>
<comment type="catalytic activity">
    <reaction evidence="13">
        <text>D-fructose(out) = D-fructose(in)</text>
        <dbReference type="Rhea" id="RHEA:60372"/>
        <dbReference type="ChEBI" id="CHEBI:37721"/>
    </reaction>
    <physiologicalReaction direction="left-to-right" evidence="13">
        <dbReference type="Rhea" id="RHEA:60373"/>
    </physiologicalReaction>
</comment>
<feature type="transmembrane region" description="Helical" evidence="17">
    <location>
        <begin position="460"/>
        <end position="479"/>
    </location>
</feature>
<evidence type="ECO:0000256" key="16">
    <source>
        <dbReference type="SAM" id="MobiDB-lite"/>
    </source>
</evidence>
<dbReference type="GO" id="GO:0022857">
    <property type="term" value="F:transmembrane transporter activity"/>
    <property type="evidence" value="ECO:0007669"/>
    <property type="project" value="InterPro"/>
</dbReference>
<feature type="transmembrane region" description="Helical" evidence="17">
    <location>
        <begin position="370"/>
        <end position="393"/>
    </location>
</feature>
<feature type="transmembrane region" description="Helical" evidence="17">
    <location>
        <begin position="425"/>
        <end position="448"/>
    </location>
</feature>
<dbReference type="EMBL" id="JNBR01001420">
    <property type="protein sequence ID" value="OQR87890.1"/>
    <property type="molecule type" value="Genomic_DNA"/>
</dbReference>
<evidence type="ECO:0000313" key="20">
    <source>
        <dbReference type="Proteomes" id="UP000243579"/>
    </source>
</evidence>
<evidence type="ECO:0000313" key="19">
    <source>
        <dbReference type="EMBL" id="OQR87890.1"/>
    </source>
</evidence>
<dbReference type="SUPFAM" id="SSF103473">
    <property type="entry name" value="MFS general substrate transporter"/>
    <property type="match status" value="1"/>
</dbReference>
<dbReference type="InterPro" id="IPR036259">
    <property type="entry name" value="MFS_trans_sf"/>
</dbReference>
<evidence type="ECO:0000256" key="5">
    <source>
        <dbReference type="ARBA" id="ARBA00022692"/>
    </source>
</evidence>
<accession>A0A1V9YQG3</accession>
<evidence type="ECO:0000256" key="12">
    <source>
        <dbReference type="ARBA" id="ARBA00044668"/>
    </source>
</evidence>
<protein>
    <recommendedName>
        <fullName evidence="14">Hexose transporter 1</fullName>
    </recommendedName>
</protein>
<comment type="catalytic activity">
    <reaction evidence="11">
        <text>D-mannose(out) = D-mannose(in)</text>
        <dbReference type="Rhea" id="RHEA:78391"/>
        <dbReference type="ChEBI" id="CHEBI:4208"/>
    </reaction>
    <physiologicalReaction direction="left-to-right" evidence="11">
        <dbReference type="Rhea" id="RHEA:78392"/>
    </physiologicalReaction>
</comment>
<dbReference type="InterPro" id="IPR003663">
    <property type="entry name" value="Sugar/inositol_transpt"/>
</dbReference>
<evidence type="ECO:0000256" key="15">
    <source>
        <dbReference type="RuleBase" id="RU003346"/>
    </source>
</evidence>
<comment type="catalytic activity">
    <reaction evidence="12">
        <text>D-glucosamine(out) = D-glucosamine(in)</text>
        <dbReference type="Rhea" id="RHEA:78423"/>
        <dbReference type="ChEBI" id="CHEBI:58723"/>
    </reaction>
    <physiologicalReaction direction="left-to-right" evidence="12">
        <dbReference type="Rhea" id="RHEA:78424"/>
    </physiologicalReaction>
</comment>
<feature type="transmembrane region" description="Helical" evidence="17">
    <location>
        <begin position="161"/>
        <end position="184"/>
    </location>
</feature>
<feature type="region of interest" description="Disordered" evidence="16">
    <location>
        <begin position="503"/>
        <end position="531"/>
    </location>
</feature>
<evidence type="ECO:0000256" key="9">
    <source>
        <dbReference type="ARBA" id="ARBA00044648"/>
    </source>
</evidence>
<evidence type="ECO:0000256" key="4">
    <source>
        <dbReference type="ARBA" id="ARBA00022448"/>
    </source>
</evidence>
<keyword evidence="7 17" id="KW-0472">Membrane</keyword>
<organism evidence="19 20">
    <name type="scientific">Achlya hypogyna</name>
    <name type="common">Oomycete</name>
    <name type="synonym">Protoachlya hypogyna</name>
    <dbReference type="NCBI Taxonomy" id="1202772"/>
    <lineage>
        <taxon>Eukaryota</taxon>
        <taxon>Sar</taxon>
        <taxon>Stramenopiles</taxon>
        <taxon>Oomycota</taxon>
        <taxon>Saprolegniomycetes</taxon>
        <taxon>Saprolegniales</taxon>
        <taxon>Achlyaceae</taxon>
        <taxon>Achlya</taxon>
    </lineage>
</organism>
<feature type="transmembrane region" description="Helical" evidence="17">
    <location>
        <begin position="341"/>
        <end position="364"/>
    </location>
</feature>
<dbReference type="Pfam" id="PF00083">
    <property type="entry name" value="Sugar_tr"/>
    <property type="match status" value="1"/>
</dbReference>
<evidence type="ECO:0000256" key="7">
    <source>
        <dbReference type="ARBA" id="ARBA00023136"/>
    </source>
</evidence>
<comment type="caution">
    <text evidence="19">The sequence shown here is derived from an EMBL/GenBank/DDBJ whole genome shotgun (WGS) entry which is preliminary data.</text>
</comment>
<comment type="similarity">
    <text evidence="2 15">Belongs to the major facilitator superfamily. Sugar transporter (TC 2.A.1.1) family.</text>
</comment>